<evidence type="ECO:0000256" key="1">
    <source>
        <dbReference type="ARBA" id="ARBA00004571"/>
    </source>
</evidence>
<comment type="similarity">
    <text evidence="2 14 16">Belongs to the TonB-dependent receptor family.</text>
</comment>
<feature type="domain" description="TonB-dependent receptor plug" evidence="19">
    <location>
        <begin position="61"/>
        <end position="158"/>
    </location>
</feature>
<feature type="short sequence motif" description="TonB box" evidence="15">
    <location>
        <begin position="46"/>
        <end position="52"/>
    </location>
</feature>
<evidence type="ECO:0000313" key="20">
    <source>
        <dbReference type="EMBL" id="ASJ95832.1"/>
    </source>
</evidence>
<keyword evidence="5" id="KW-0410">Iron transport</keyword>
<evidence type="ECO:0000256" key="8">
    <source>
        <dbReference type="ARBA" id="ARBA00023004"/>
    </source>
</evidence>
<organism evidence="20 21">
    <name type="scientific">Shewanella marisflavi</name>
    <dbReference type="NCBI Taxonomy" id="260364"/>
    <lineage>
        <taxon>Bacteria</taxon>
        <taxon>Pseudomonadati</taxon>
        <taxon>Pseudomonadota</taxon>
        <taxon>Gammaproteobacteria</taxon>
        <taxon>Alteromonadales</taxon>
        <taxon>Shewanellaceae</taxon>
        <taxon>Shewanella</taxon>
    </lineage>
</organism>
<evidence type="ECO:0000256" key="2">
    <source>
        <dbReference type="ARBA" id="ARBA00009810"/>
    </source>
</evidence>
<dbReference type="Gene3D" id="2.170.130.10">
    <property type="entry name" value="TonB-dependent receptor, plug domain"/>
    <property type="match status" value="1"/>
</dbReference>
<dbReference type="AlphaFoldDB" id="A0AAC9TYU6"/>
<dbReference type="Pfam" id="PF07715">
    <property type="entry name" value="Plug"/>
    <property type="match status" value="1"/>
</dbReference>
<keyword evidence="7 17" id="KW-0732">Signal</keyword>
<evidence type="ECO:0000313" key="21">
    <source>
        <dbReference type="Proteomes" id="UP000198233"/>
    </source>
</evidence>
<dbReference type="InterPro" id="IPR012910">
    <property type="entry name" value="Plug_dom"/>
</dbReference>
<dbReference type="PANTHER" id="PTHR32552">
    <property type="entry name" value="FERRICHROME IRON RECEPTOR-RELATED"/>
    <property type="match status" value="1"/>
</dbReference>
<dbReference type="InterPro" id="IPR010105">
    <property type="entry name" value="TonB_sidphr_rcpt"/>
</dbReference>
<dbReference type="NCBIfam" id="TIGR01783">
    <property type="entry name" value="TonB-siderophor"/>
    <property type="match status" value="1"/>
</dbReference>
<dbReference type="Pfam" id="PF00593">
    <property type="entry name" value="TonB_dep_Rec_b-barrel"/>
    <property type="match status" value="1"/>
</dbReference>
<dbReference type="EMBL" id="CP022272">
    <property type="protein sequence ID" value="ASJ95832.1"/>
    <property type="molecule type" value="Genomic_DNA"/>
</dbReference>
<gene>
    <name evidence="20" type="ORF">CFF01_04070</name>
</gene>
<dbReference type="GO" id="GO:0038023">
    <property type="term" value="F:signaling receptor activity"/>
    <property type="evidence" value="ECO:0007669"/>
    <property type="project" value="InterPro"/>
</dbReference>
<keyword evidence="3 14" id="KW-0813">Transport</keyword>
<accession>A0AAC9TYU6</accession>
<evidence type="ECO:0000256" key="13">
    <source>
        <dbReference type="ARBA" id="ARBA00023237"/>
    </source>
</evidence>
<evidence type="ECO:0000256" key="5">
    <source>
        <dbReference type="ARBA" id="ARBA00022496"/>
    </source>
</evidence>
<feature type="chain" id="PRO_5042234606" evidence="17">
    <location>
        <begin position="35"/>
        <end position="697"/>
    </location>
</feature>
<evidence type="ECO:0000256" key="3">
    <source>
        <dbReference type="ARBA" id="ARBA00022448"/>
    </source>
</evidence>
<dbReference type="GO" id="GO:0015344">
    <property type="term" value="F:siderophore uptake transmembrane transporter activity"/>
    <property type="evidence" value="ECO:0007669"/>
    <property type="project" value="TreeGrafter"/>
</dbReference>
<keyword evidence="9" id="KW-0406">Ion transport</keyword>
<keyword evidence="8" id="KW-0408">Iron</keyword>
<dbReference type="RefSeq" id="WP_088903959.1">
    <property type="nucleotide sequence ID" value="NZ_CP022272.1"/>
</dbReference>
<feature type="signal peptide" evidence="17">
    <location>
        <begin position="1"/>
        <end position="34"/>
    </location>
</feature>
<protein>
    <submittedName>
        <fullName evidence="20">TonB-dependent siderophore receptor</fullName>
    </submittedName>
</protein>
<keyword evidence="4 14" id="KW-1134">Transmembrane beta strand</keyword>
<dbReference type="KEGG" id="smav:CFF01_04070"/>
<evidence type="ECO:0000256" key="11">
    <source>
        <dbReference type="ARBA" id="ARBA00023136"/>
    </source>
</evidence>
<feature type="domain" description="TonB-dependent receptor-like beta-barrel" evidence="18">
    <location>
        <begin position="232"/>
        <end position="667"/>
    </location>
</feature>
<dbReference type="InterPro" id="IPR036942">
    <property type="entry name" value="Beta-barrel_TonB_sf"/>
</dbReference>
<evidence type="ECO:0000256" key="7">
    <source>
        <dbReference type="ARBA" id="ARBA00022729"/>
    </source>
</evidence>
<evidence type="ECO:0000256" key="9">
    <source>
        <dbReference type="ARBA" id="ARBA00023065"/>
    </source>
</evidence>
<dbReference type="PROSITE" id="PS00430">
    <property type="entry name" value="TONB_DEPENDENT_REC_1"/>
    <property type="match status" value="1"/>
</dbReference>
<dbReference type="CDD" id="cd01347">
    <property type="entry name" value="ligand_gated_channel"/>
    <property type="match status" value="1"/>
</dbReference>
<dbReference type="Proteomes" id="UP000198233">
    <property type="component" value="Chromosome"/>
</dbReference>
<evidence type="ECO:0000256" key="6">
    <source>
        <dbReference type="ARBA" id="ARBA00022692"/>
    </source>
</evidence>
<evidence type="ECO:0000256" key="14">
    <source>
        <dbReference type="PROSITE-ProRule" id="PRU01360"/>
    </source>
</evidence>
<dbReference type="InterPro" id="IPR037066">
    <property type="entry name" value="Plug_dom_sf"/>
</dbReference>
<keyword evidence="11 14" id="KW-0472">Membrane</keyword>
<evidence type="ECO:0000256" key="17">
    <source>
        <dbReference type="SAM" id="SignalP"/>
    </source>
</evidence>
<dbReference type="SUPFAM" id="SSF56935">
    <property type="entry name" value="Porins"/>
    <property type="match status" value="1"/>
</dbReference>
<dbReference type="InterPro" id="IPR010916">
    <property type="entry name" value="TonB_box_CS"/>
</dbReference>
<keyword evidence="12 20" id="KW-0675">Receptor</keyword>
<proteinExistence type="inferred from homology"/>
<evidence type="ECO:0000256" key="4">
    <source>
        <dbReference type="ARBA" id="ARBA00022452"/>
    </source>
</evidence>
<dbReference type="GO" id="GO:0009279">
    <property type="term" value="C:cell outer membrane"/>
    <property type="evidence" value="ECO:0007669"/>
    <property type="project" value="UniProtKB-SubCell"/>
</dbReference>
<evidence type="ECO:0000256" key="15">
    <source>
        <dbReference type="PROSITE-ProRule" id="PRU10143"/>
    </source>
</evidence>
<evidence type="ECO:0000256" key="10">
    <source>
        <dbReference type="ARBA" id="ARBA00023077"/>
    </source>
</evidence>
<dbReference type="Gene3D" id="2.40.170.20">
    <property type="entry name" value="TonB-dependent receptor, beta-barrel domain"/>
    <property type="match status" value="1"/>
</dbReference>
<keyword evidence="13 14" id="KW-0998">Cell outer membrane</keyword>
<evidence type="ECO:0000259" key="18">
    <source>
        <dbReference type="Pfam" id="PF00593"/>
    </source>
</evidence>
<keyword evidence="6 14" id="KW-0812">Transmembrane</keyword>
<dbReference type="GO" id="GO:0015891">
    <property type="term" value="P:siderophore transport"/>
    <property type="evidence" value="ECO:0007669"/>
    <property type="project" value="InterPro"/>
</dbReference>
<dbReference type="InterPro" id="IPR039426">
    <property type="entry name" value="TonB-dep_rcpt-like"/>
</dbReference>
<name>A0AAC9TYU6_9GAMM</name>
<dbReference type="PANTHER" id="PTHR32552:SF68">
    <property type="entry name" value="FERRICHROME OUTER MEMBRANE TRANSPORTER_PHAGE RECEPTOR"/>
    <property type="match status" value="1"/>
</dbReference>
<evidence type="ECO:0000259" key="19">
    <source>
        <dbReference type="Pfam" id="PF07715"/>
    </source>
</evidence>
<sequence>MVVIRPTTLGQAIRNALSLTLLPISFAFVSHAVAEEIPSETESMETIIVTASALKQSAPMTETAQSVDIIDGDEIKMRDVQKLDETFRYSAGYTSPYGADNDAEWMYIRGYEPSVLLDGNRLYKEGFFAWTVEPYGLERVELIKGASSVLYGDSMPGGLVNAVQKKPTDKPEGNVTVSGGNKDFLGLAADFSGWANEDGSQRYRLVMMADQKEGELDGTEYDRIYIAPSYTIDFSEDTSLILLSSFLKDDGVPQNGFFPMYGTRYELPNGETIDPSTNYGEPGDDQFDKTQFSVGYQLSHYINNTWTFKQNANYAHTDLYLRSTSAYGSPWDPSADHYTLNRYTLINDGTVDSFTLDNNATAEWDTDSFENRFLVGADIQHHVNEFAGNGSGAWVGVVDALNPTYGNVPQLELYDNEITKQQIGVYSQFHTRWNNWLANVGARYDWFEVENKGQYEDAIDDGQLSWNSSLMYQADNGMSPYVSYSESFYVMSSLDYVTNKLYKPVESSQYEVGMKYEPEWMNGYINLAWFDLEQKNATSTTKDENDIITSTQTDKVSTQGVELETKVQATDNLMFTANYTYLDARTGKDEVRKSMVPQHMASAWVHYDLGDLGIEGLTIGAGVRYTGTSVDNAYFINDKVPAYTLWDAMASYAFTDKLNLQVNVNNISDKEYLAGCDYGICYYGESRRVTASLSYNW</sequence>
<dbReference type="PROSITE" id="PS52016">
    <property type="entry name" value="TONB_DEPENDENT_REC_3"/>
    <property type="match status" value="1"/>
</dbReference>
<comment type="subcellular location">
    <subcellularLocation>
        <location evidence="1 14">Cell outer membrane</location>
        <topology evidence="1 14">Multi-pass membrane protein</topology>
    </subcellularLocation>
</comment>
<keyword evidence="10 15" id="KW-0798">TonB box</keyword>
<dbReference type="InterPro" id="IPR000531">
    <property type="entry name" value="Beta-barrel_TonB"/>
</dbReference>
<reference evidence="20 21" key="1">
    <citation type="submission" date="2017-06" db="EMBL/GenBank/DDBJ databases">
        <title>Complete genome sequence of Shewanella marisflavi EP1 associated with anaerobic 2,4-dinitrotoluene reduction and salt tolerance.</title>
        <authorList>
            <person name="Huang J."/>
        </authorList>
    </citation>
    <scope>NUCLEOTIDE SEQUENCE [LARGE SCALE GENOMIC DNA]</scope>
    <source>
        <strain evidence="20 21">EP1</strain>
    </source>
</reference>
<evidence type="ECO:0000256" key="16">
    <source>
        <dbReference type="RuleBase" id="RU003357"/>
    </source>
</evidence>
<evidence type="ECO:0000256" key="12">
    <source>
        <dbReference type="ARBA" id="ARBA00023170"/>
    </source>
</evidence>